<gene>
    <name evidence="1" type="ORF">SBP02_02865</name>
</gene>
<dbReference type="EMBL" id="CP137892">
    <property type="protein sequence ID" value="WPC05718.1"/>
    <property type="molecule type" value="Genomic_DNA"/>
</dbReference>
<sequence length="159" mass="17730">MDSLFSLGQHVFFKAIIVGVCALASGCTTPGSEEAYFEPSLNESNAARIVIYRPSSDWMGQAIDFRVMADDKYVGSLDPGSYVSFFAQEGQREITVRPYWMNIPDGRPVSVMLHAEQKATKYLRFAQYVSSVITGPAGMQMQGGTKLQEVSKRDWEVRQ</sequence>
<reference evidence="1 2" key="1">
    <citation type="submission" date="2023-11" db="EMBL/GenBank/DDBJ databases">
        <title>Complete genome of Pseudomonas benzenivorans BA3361.</title>
        <authorList>
            <person name="Shin S.Y."/>
            <person name="Song J."/>
            <person name="Kang H."/>
        </authorList>
    </citation>
    <scope>NUCLEOTIDE SEQUENCE [LARGE SCALE GENOMIC DNA]</scope>
    <source>
        <strain evidence="1 2">HNIBRBA3361</strain>
    </source>
</reference>
<name>A0ABZ0PX05_9PSED</name>
<dbReference type="Proteomes" id="UP001305928">
    <property type="component" value="Chromosome"/>
</dbReference>
<evidence type="ECO:0000313" key="1">
    <source>
        <dbReference type="EMBL" id="WPC05718.1"/>
    </source>
</evidence>
<dbReference type="RefSeq" id="WP_318644909.1">
    <property type="nucleotide sequence ID" value="NZ_CP137892.1"/>
</dbReference>
<keyword evidence="2" id="KW-1185">Reference proteome</keyword>
<proteinExistence type="predicted"/>
<evidence type="ECO:0008006" key="3">
    <source>
        <dbReference type="Google" id="ProtNLM"/>
    </source>
</evidence>
<accession>A0ABZ0PX05</accession>
<organism evidence="1 2">
    <name type="scientific">Pseudomonas benzenivorans</name>
    <dbReference type="NCBI Taxonomy" id="556533"/>
    <lineage>
        <taxon>Bacteria</taxon>
        <taxon>Pseudomonadati</taxon>
        <taxon>Pseudomonadota</taxon>
        <taxon>Gammaproteobacteria</taxon>
        <taxon>Pseudomonadales</taxon>
        <taxon>Pseudomonadaceae</taxon>
        <taxon>Pseudomonas</taxon>
    </lineage>
</organism>
<evidence type="ECO:0000313" key="2">
    <source>
        <dbReference type="Proteomes" id="UP001305928"/>
    </source>
</evidence>
<protein>
    <recommendedName>
        <fullName evidence="3">DUF2846 domain-containing protein</fullName>
    </recommendedName>
</protein>